<dbReference type="EMBL" id="LXQA010341912">
    <property type="protein sequence ID" value="MCI45273.1"/>
    <property type="molecule type" value="Genomic_DNA"/>
</dbReference>
<feature type="non-terminal residue" evidence="1">
    <location>
        <position position="73"/>
    </location>
</feature>
<reference evidence="1 2" key="1">
    <citation type="journal article" date="2018" name="Front. Plant Sci.">
        <title>Red Clover (Trifolium pratense) and Zigzag Clover (T. medium) - A Picture of Genomic Similarities and Differences.</title>
        <authorList>
            <person name="Dluhosova J."/>
            <person name="Istvanek J."/>
            <person name="Nedelnik J."/>
            <person name="Repkova J."/>
        </authorList>
    </citation>
    <scope>NUCLEOTIDE SEQUENCE [LARGE SCALE GENOMIC DNA]</scope>
    <source>
        <strain evidence="2">cv. 10/8</strain>
        <tissue evidence="1">Leaf</tissue>
    </source>
</reference>
<evidence type="ECO:0000313" key="1">
    <source>
        <dbReference type="EMBL" id="MCI45273.1"/>
    </source>
</evidence>
<evidence type="ECO:0000313" key="2">
    <source>
        <dbReference type="Proteomes" id="UP000265520"/>
    </source>
</evidence>
<accession>A0A392S8K1</accession>
<comment type="caution">
    <text evidence="1">The sequence shown here is derived from an EMBL/GenBank/DDBJ whole genome shotgun (WGS) entry which is preliminary data.</text>
</comment>
<sequence length="73" mass="8338">MVFWNLRAAQGYWHVVPFSCQEAEFFSGRCASCRLIWRGAQKRIQIRLHNGNLGVAQGIWRGAPSSVFEEIKA</sequence>
<name>A0A392S8K1_9FABA</name>
<protein>
    <submittedName>
        <fullName evidence="1">Uncharacterized protein</fullName>
    </submittedName>
</protein>
<keyword evidence="2" id="KW-1185">Reference proteome</keyword>
<dbReference type="AlphaFoldDB" id="A0A392S8K1"/>
<organism evidence="1 2">
    <name type="scientific">Trifolium medium</name>
    <dbReference type="NCBI Taxonomy" id="97028"/>
    <lineage>
        <taxon>Eukaryota</taxon>
        <taxon>Viridiplantae</taxon>
        <taxon>Streptophyta</taxon>
        <taxon>Embryophyta</taxon>
        <taxon>Tracheophyta</taxon>
        <taxon>Spermatophyta</taxon>
        <taxon>Magnoliopsida</taxon>
        <taxon>eudicotyledons</taxon>
        <taxon>Gunneridae</taxon>
        <taxon>Pentapetalae</taxon>
        <taxon>rosids</taxon>
        <taxon>fabids</taxon>
        <taxon>Fabales</taxon>
        <taxon>Fabaceae</taxon>
        <taxon>Papilionoideae</taxon>
        <taxon>50 kb inversion clade</taxon>
        <taxon>NPAAA clade</taxon>
        <taxon>Hologalegina</taxon>
        <taxon>IRL clade</taxon>
        <taxon>Trifolieae</taxon>
        <taxon>Trifolium</taxon>
    </lineage>
</organism>
<dbReference type="Proteomes" id="UP000265520">
    <property type="component" value="Unassembled WGS sequence"/>
</dbReference>
<proteinExistence type="predicted"/>